<comment type="caution">
    <text evidence="2">The sequence shown here is derived from an EMBL/GenBank/DDBJ whole genome shotgun (WGS) entry which is preliminary data.</text>
</comment>
<name>A0ABS5WL14_9FLAO</name>
<keyword evidence="1" id="KW-0472">Membrane</keyword>
<organism evidence="2 3">
    <name type="scientific">Zobellia barbeyronii</name>
    <dbReference type="NCBI Taxonomy" id="2748009"/>
    <lineage>
        <taxon>Bacteria</taxon>
        <taxon>Pseudomonadati</taxon>
        <taxon>Bacteroidota</taxon>
        <taxon>Flavobacteriia</taxon>
        <taxon>Flavobacteriales</taxon>
        <taxon>Flavobacteriaceae</taxon>
        <taxon>Zobellia</taxon>
    </lineage>
</organism>
<dbReference type="RefSeq" id="WP_214613532.1">
    <property type="nucleotide sequence ID" value="NZ_JACATN010000009.1"/>
</dbReference>
<feature type="transmembrane region" description="Helical" evidence="1">
    <location>
        <begin position="160"/>
        <end position="177"/>
    </location>
</feature>
<feature type="transmembrane region" description="Helical" evidence="1">
    <location>
        <begin position="20"/>
        <end position="41"/>
    </location>
</feature>
<evidence type="ECO:0000313" key="3">
    <source>
        <dbReference type="Proteomes" id="UP000740413"/>
    </source>
</evidence>
<dbReference type="EMBL" id="JACATN010000009">
    <property type="protein sequence ID" value="MBT2163601.1"/>
    <property type="molecule type" value="Genomic_DNA"/>
</dbReference>
<evidence type="ECO:0000313" key="2">
    <source>
        <dbReference type="EMBL" id="MBT2163601.1"/>
    </source>
</evidence>
<feature type="transmembrane region" description="Helical" evidence="1">
    <location>
        <begin position="130"/>
        <end position="148"/>
    </location>
</feature>
<reference evidence="3" key="2">
    <citation type="submission" date="2023-07" db="EMBL/GenBank/DDBJ databases">
        <title>Zobellia barbeyronii sp. nov., a new marine flavobacterium, isolated from green and red algae.</title>
        <authorList>
            <person name="Nedashkovskaya O.I."/>
            <person name="Otstavnykh N."/>
            <person name="Zhukova N."/>
            <person name="Guzev K."/>
            <person name="Chausova V."/>
            <person name="Tekutyeva L."/>
            <person name="Mikhailov V."/>
            <person name="Isaeva M."/>
        </authorList>
    </citation>
    <scope>NUCLEOTIDE SEQUENCE [LARGE SCALE GENOMIC DNA]</scope>
    <source>
        <strain evidence="3">KMM 6746</strain>
    </source>
</reference>
<protein>
    <submittedName>
        <fullName evidence="2">Uncharacterized protein</fullName>
    </submittedName>
</protein>
<keyword evidence="1" id="KW-1133">Transmembrane helix</keyword>
<gene>
    <name evidence="2" type="ORF">HW347_20185</name>
</gene>
<accession>A0ABS5WL14</accession>
<dbReference type="Proteomes" id="UP000740413">
    <property type="component" value="Unassembled WGS sequence"/>
</dbReference>
<sequence>MSVVIDRISLFFKKGFKKKFVIFITIPLASSVIFLADFFLLPEIHKTDVITKIGIVKIPQNVGGTSVRTTRNSGYRYTTATNLKFATPTTRIKSPEIQVTITPLFKTVKAVSTTKKKINLASGFNGLNKVLMLLCNIGMVSSILYVLLTKEITENARLNLLFLNMCTLAVWIYALILY</sequence>
<keyword evidence="3" id="KW-1185">Reference proteome</keyword>
<reference evidence="2 3" key="1">
    <citation type="submission" date="2020-06" db="EMBL/GenBank/DDBJ databases">
        <authorList>
            <person name="Isaeva M.P."/>
            <person name="Chernysheva N.Y."/>
        </authorList>
    </citation>
    <scope>NUCLEOTIDE SEQUENCE [LARGE SCALE GENOMIC DNA]</scope>
    <source>
        <strain evidence="2 3">KMM 6746</strain>
    </source>
</reference>
<proteinExistence type="predicted"/>
<evidence type="ECO:0000256" key="1">
    <source>
        <dbReference type="SAM" id="Phobius"/>
    </source>
</evidence>
<keyword evidence="1" id="KW-0812">Transmembrane</keyword>